<dbReference type="EMBL" id="UINC01001302">
    <property type="protein sequence ID" value="SUZ77060.1"/>
    <property type="molecule type" value="Genomic_DNA"/>
</dbReference>
<sequence length="370" mass="42278">MFFFIFCSCHLFYPPCLEAHNEDNRAIEFPDVPGYLTLVCDLHMHTIFSDGSVGPNIRVTEAKKDHVDVIAMTEHLEYQSWKDDIPNPDRNRSFQIATQYAKNTEVMVINGSEITRSMPPGHANAIFVKDANKLLIDDPMKVFKEARRQDAFIFWNHPHWISQSPDAEIPLDTMHINLMEQGLLEGIEVVNDTTYSDEGLQLALDYNLTILGTSDIHGIVDWQYKIPFGGHRPVTLVFAIEKTPSSLKHALRKGRTVVWYKDNLIGRHENLVPLINACLSSKDAVYIKNSTVVNVKLTNIADAPYTLRNISRYNFYTDVDIFTINPHGEKILDVKIREKKRKFTMQFEVLNALTAPATHPVITILIKPKF</sequence>
<dbReference type="InterPro" id="IPR016195">
    <property type="entry name" value="Pol/histidinol_Pase-like"/>
</dbReference>
<name>A0A381QDH2_9ZZZZ</name>
<dbReference type="Pfam" id="PF16392">
    <property type="entry name" value="DUF5001"/>
    <property type="match status" value="1"/>
</dbReference>
<evidence type="ECO:0000313" key="2">
    <source>
        <dbReference type="EMBL" id="SUZ77060.1"/>
    </source>
</evidence>
<dbReference type="InterPro" id="IPR032165">
    <property type="entry name" value="DUF5001"/>
</dbReference>
<dbReference type="GO" id="GO:0004534">
    <property type="term" value="F:5'-3' RNA exonuclease activity"/>
    <property type="evidence" value="ECO:0007669"/>
    <property type="project" value="TreeGrafter"/>
</dbReference>
<dbReference type="CDD" id="cd12112">
    <property type="entry name" value="PHP_HisPPase_Chlorobi_like"/>
    <property type="match status" value="1"/>
</dbReference>
<dbReference type="Gene3D" id="3.20.20.140">
    <property type="entry name" value="Metal-dependent hydrolases"/>
    <property type="match status" value="1"/>
</dbReference>
<dbReference type="GO" id="GO:0035312">
    <property type="term" value="F:5'-3' DNA exonuclease activity"/>
    <property type="evidence" value="ECO:0007669"/>
    <property type="project" value="TreeGrafter"/>
</dbReference>
<dbReference type="AlphaFoldDB" id="A0A381QDH2"/>
<protein>
    <recommendedName>
        <fullName evidence="1">Ig-like domain-containing protein</fullName>
    </recommendedName>
</protein>
<dbReference type="PANTHER" id="PTHR42924:SF3">
    <property type="entry name" value="POLYMERASE_HISTIDINOL PHOSPHATASE N-TERMINAL DOMAIN-CONTAINING PROTEIN"/>
    <property type="match status" value="1"/>
</dbReference>
<accession>A0A381QDH2</accession>
<dbReference type="InterPro" id="IPR052018">
    <property type="entry name" value="PHP_domain"/>
</dbReference>
<dbReference type="PANTHER" id="PTHR42924">
    <property type="entry name" value="EXONUCLEASE"/>
    <property type="match status" value="1"/>
</dbReference>
<reference evidence="2" key="1">
    <citation type="submission" date="2018-05" db="EMBL/GenBank/DDBJ databases">
        <authorList>
            <person name="Lanie J.A."/>
            <person name="Ng W.-L."/>
            <person name="Kazmierczak K.M."/>
            <person name="Andrzejewski T.M."/>
            <person name="Davidsen T.M."/>
            <person name="Wayne K.J."/>
            <person name="Tettelin H."/>
            <person name="Glass J.I."/>
            <person name="Rusch D."/>
            <person name="Podicherti R."/>
            <person name="Tsui H.-C.T."/>
            <person name="Winkler M.E."/>
        </authorList>
    </citation>
    <scope>NUCLEOTIDE SEQUENCE</scope>
</reference>
<evidence type="ECO:0000259" key="1">
    <source>
        <dbReference type="Pfam" id="PF16392"/>
    </source>
</evidence>
<proteinExistence type="predicted"/>
<gene>
    <name evidence="2" type="ORF">METZ01_LOCUS29914</name>
</gene>
<feature type="domain" description="Ig-like" evidence="1">
    <location>
        <begin position="283"/>
        <end position="364"/>
    </location>
</feature>
<organism evidence="2">
    <name type="scientific">marine metagenome</name>
    <dbReference type="NCBI Taxonomy" id="408172"/>
    <lineage>
        <taxon>unclassified sequences</taxon>
        <taxon>metagenomes</taxon>
        <taxon>ecological metagenomes</taxon>
    </lineage>
</organism>
<dbReference type="SUPFAM" id="SSF89550">
    <property type="entry name" value="PHP domain-like"/>
    <property type="match status" value="1"/>
</dbReference>